<dbReference type="GO" id="GO:0030170">
    <property type="term" value="F:pyridoxal phosphate binding"/>
    <property type="evidence" value="ECO:0007669"/>
    <property type="project" value="InterPro"/>
</dbReference>
<evidence type="ECO:0000313" key="6">
    <source>
        <dbReference type="Proteomes" id="UP001207408"/>
    </source>
</evidence>
<organism evidence="5 6">
    <name type="scientific">Plebeiibacterium marinum</name>
    <dbReference type="NCBI Taxonomy" id="2992111"/>
    <lineage>
        <taxon>Bacteria</taxon>
        <taxon>Pseudomonadati</taxon>
        <taxon>Bacteroidota</taxon>
        <taxon>Bacteroidia</taxon>
        <taxon>Marinilabiliales</taxon>
        <taxon>Marinilabiliaceae</taxon>
        <taxon>Plebeiibacterium</taxon>
    </lineage>
</organism>
<evidence type="ECO:0000313" key="5">
    <source>
        <dbReference type="EMBL" id="MCW3806306.1"/>
    </source>
</evidence>
<dbReference type="InterPro" id="IPR015421">
    <property type="entry name" value="PyrdxlP-dep_Trfase_major"/>
</dbReference>
<evidence type="ECO:0000256" key="1">
    <source>
        <dbReference type="ARBA" id="ARBA00001933"/>
    </source>
</evidence>
<dbReference type="Proteomes" id="UP001207408">
    <property type="component" value="Unassembled WGS sequence"/>
</dbReference>
<feature type="domain" description="Aminotransferase class I/classII large" evidence="4">
    <location>
        <begin position="66"/>
        <end position="355"/>
    </location>
</feature>
<protein>
    <submittedName>
        <fullName evidence="5">Pyridoxal phosphate-dependent aminotransferase</fullName>
    </submittedName>
</protein>
<gene>
    <name evidence="5" type="ORF">OM074_11780</name>
</gene>
<name>A0AAE3MEJ5_9BACT</name>
<dbReference type="InterPro" id="IPR015424">
    <property type="entry name" value="PyrdxlP-dep_Trfase"/>
</dbReference>
<dbReference type="InterPro" id="IPR050881">
    <property type="entry name" value="LL-DAP_aminotransferase"/>
</dbReference>
<dbReference type="SUPFAM" id="SSF53383">
    <property type="entry name" value="PLP-dependent transferases"/>
    <property type="match status" value="1"/>
</dbReference>
<keyword evidence="2 5" id="KW-0032">Aminotransferase</keyword>
<accession>A0AAE3MEJ5</accession>
<sequence>MNTKHITLIDEEIVKSTLEHKNLSDLAHATIRDIVTVVNEIEERSGEKFIRMEMGVPSLPPNKFGVQGEIAALKKGVASKYPMLEGVKPFKEEASRFVKAFMDIDISPESCIPTVGSMQGSYILFLAISNINKKKDTILFIDPGFPVQKLQLDVLGIKHEAFDVFNFRGAKLEKKLESFLAKGNICAIVYSNPNNPTWICFHEDELEIIGNLANKYDTIVIEDLAYFGMDFRIDISTPFEPPYQSTVARYTDNYALLISSSKFFSYAGQRLGTMCISNKLFNSYFESLKIRFGKGNFGRVIVGRLLYSLSAGASHSAQYAIAAMYRAACNGDFNFVEEVKEYGIRARLMKDIFIKYGFSIVYDKDIDTPIADGFYFTISYPGLTGGELLEKLLYFGISGIALKNTGSEKEGLRACVSHTVRERFPILEERLKLFNESLH</sequence>
<evidence type="ECO:0000256" key="3">
    <source>
        <dbReference type="ARBA" id="ARBA00022679"/>
    </source>
</evidence>
<dbReference type="PANTHER" id="PTHR42832:SF3">
    <property type="entry name" value="L-GLUTAMINE--4-(METHYLSULFANYL)-2-OXOBUTANOATE AMINOTRANSFERASE"/>
    <property type="match status" value="1"/>
</dbReference>
<dbReference type="InterPro" id="IPR004839">
    <property type="entry name" value="Aminotransferase_I/II_large"/>
</dbReference>
<dbReference type="Gene3D" id="3.40.640.10">
    <property type="entry name" value="Type I PLP-dependent aspartate aminotransferase-like (Major domain)"/>
    <property type="match status" value="1"/>
</dbReference>
<dbReference type="AlphaFoldDB" id="A0AAE3MEJ5"/>
<keyword evidence="6" id="KW-1185">Reference proteome</keyword>
<keyword evidence="3" id="KW-0808">Transferase</keyword>
<proteinExistence type="predicted"/>
<dbReference type="PANTHER" id="PTHR42832">
    <property type="entry name" value="AMINO ACID AMINOTRANSFERASE"/>
    <property type="match status" value="1"/>
</dbReference>
<dbReference type="Gene3D" id="3.90.1150.100">
    <property type="match status" value="2"/>
</dbReference>
<dbReference type="Pfam" id="PF00155">
    <property type="entry name" value="Aminotran_1_2"/>
    <property type="match status" value="1"/>
</dbReference>
<evidence type="ECO:0000259" key="4">
    <source>
        <dbReference type="Pfam" id="PF00155"/>
    </source>
</evidence>
<evidence type="ECO:0000256" key="2">
    <source>
        <dbReference type="ARBA" id="ARBA00022576"/>
    </source>
</evidence>
<comment type="cofactor">
    <cofactor evidence="1">
        <name>pyridoxal 5'-phosphate</name>
        <dbReference type="ChEBI" id="CHEBI:597326"/>
    </cofactor>
</comment>
<comment type="caution">
    <text evidence="5">The sequence shown here is derived from an EMBL/GenBank/DDBJ whole genome shotgun (WGS) entry which is preliminary data.</text>
</comment>
<dbReference type="EMBL" id="JAPDPI010000022">
    <property type="protein sequence ID" value="MCW3806306.1"/>
    <property type="molecule type" value="Genomic_DNA"/>
</dbReference>
<dbReference type="GO" id="GO:0008483">
    <property type="term" value="F:transaminase activity"/>
    <property type="evidence" value="ECO:0007669"/>
    <property type="project" value="UniProtKB-KW"/>
</dbReference>
<dbReference type="RefSeq" id="WP_301199678.1">
    <property type="nucleotide sequence ID" value="NZ_JAPDPI010000022.1"/>
</dbReference>
<reference evidence="5" key="1">
    <citation type="submission" date="2022-10" db="EMBL/GenBank/DDBJ databases">
        <authorList>
            <person name="Yu W.X."/>
        </authorList>
    </citation>
    <scope>NUCLEOTIDE SEQUENCE</scope>
    <source>
        <strain evidence="5">D04</strain>
    </source>
</reference>
<dbReference type="CDD" id="cd00609">
    <property type="entry name" value="AAT_like"/>
    <property type="match status" value="1"/>
</dbReference>